<protein>
    <submittedName>
        <fullName evidence="2">Uncharacterized protein</fullName>
    </submittedName>
</protein>
<keyword evidence="3" id="KW-1185">Reference proteome</keyword>
<evidence type="ECO:0000313" key="3">
    <source>
        <dbReference type="Proteomes" id="UP000186817"/>
    </source>
</evidence>
<dbReference type="EMBL" id="LSRX01001999">
    <property type="protein sequence ID" value="OLP76527.1"/>
    <property type="molecule type" value="Genomic_DNA"/>
</dbReference>
<feature type="compositionally biased region" description="Low complexity" evidence="1">
    <location>
        <begin position="742"/>
        <end position="753"/>
    </location>
</feature>
<proteinExistence type="predicted"/>
<evidence type="ECO:0000256" key="1">
    <source>
        <dbReference type="SAM" id="MobiDB-lite"/>
    </source>
</evidence>
<feature type="region of interest" description="Disordered" evidence="1">
    <location>
        <begin position="709"/>
        <end position="767"/>
    </location>
</feature>
<gene>
    <name evidence="2" type="ORF">AK812_SmicGene43527</name>
</gene>
<reference evidence="2 3" key="1">
    <citation type="submission" date="2016-02" db="EMBL/GenBank/DDBJ databases">
        <title>Genome analysis of coral dinoflagellate symbionts highlights evolutionary adaptations to a symbiotic lifestyle.</title>
        <authorList>
            <person name="Aranda M."/>
            <person name="Li Y."/>
            <person name="Liew Y.J."/>
            <person name="Baumgarten S."/>
            <person name="Simakov O."/>
            <person name="Wilson M."/>
            <person name="Piel J."/>
            <person name="Ashoor H."/>
            <person name="Bougouffa S."/>
            <person name="Bajic V.B."/>
            <person name="Ryu T."/>
            <person name="Ravasi T."/>
            <person name="Bayer T."/>
            <person name="Micklem G."/>
            <person name="Kim H."/>
            <person name="Bhak J."/>
            <person name="Lajeunesse T.C."/>
            <person name="Voolstra C.R."/>
        </authorList>
    </citation>
    <scope>NUCLEOTIDE SEQUENCE [LARGE SCALE GENOMIC DNA]</scope>
    <source>
        <strain evidence="2 3">CCMP2467</strain>
    </source>
</reference>
<accession>A0A1Q9C0T8</accession>
<comment type="caution">
    <text evidence="2">The sequence shown here is derived from an EMBL/GenBank/DDBJ whole genome shotgun (WGS) entry which is preliminary data.</text>
</comment>
<dbReference type="Proteomes" id="UP000186817">
    <property type="component" value="Unassembled WGS sequence"/>
</dbReference>
<name>A0A1Q9C0T8_SYMMI</name>
<sequence length="1206" mass="132161">MINERNDGDCIRSSIRSLNLADGSYSTLCTFANECFNACGIDPTDSMIYCEVEGGADRYLTRLTCPGNGGAGEICFLGTQLDSVSAGFNGNTHAEMVRLMSEPDATDVSDGSQSSVRECDLADCGCMLEVWWVFKLKQFAKKLGLQAGGKPRLSPVSLMSACSGMLTEGLVMEELGIPFRVQGCSELSASRRAALLALFHVDHVHEFLQGVATAAVDPGYHVIVNELDSDVKGQRVQAEDRPAACPDGPRRVRADMAWVRSHRRVAAASEKPVLQQIARFALQTRDIGTPLQRELARQAAQSIRHTQPDKALHSILFDRRPVVSGTAEAQQHDTARSTVARKLSEAACALLLAAPYLLGIMLCKLLDMARGSTYSLVSVVVRRRYDETPCRISVSHEDCREQGTVVKILQSELTVALLVHDGTRFAQIRCTLPTHLKALESNTAEQLLLCQRELLALVPELSRAAAACHHPISLVTTDAYAANRCAENGMAAQSSEPWKRAHYYCDVHRMHNSSKKQHSVVSGHFSAMIYSALAAQQAGGTRQLRRALCAVLEQKLRLRCLAPESDSFESHRLQSVLDLFLPLKAAGIEPSRQGRLCLVRRYLIAFFLNGDTTDEEKVVHMNPSLGLTRDQVLHAAQAYLVPALIPHKPPVLSKKSWTGAEAAISWFGLLAALHNLLEPTMLRYTGQALTVPPAVHTANRKGWSRVAAALQDDPRNRRDQAQEGDDVDFEGGSGVIRPGNREAAGPPAASSDAAEARPNPDGLESGDVDWAEYNRQLRLRLVAWVRSKPASALIVIKTALKAPMALLEDLLTKSGVNWENLQQSIGAETGERTFVALEACKQTALKEFFLSLRVTFHTAMLGLAPAARMRKFQVLLFRMLLIIGSSVRVYLGLPWGSYPLRLFRAYMGDMVLLSDADCTLCNLGTWIKEQFPDSDSLQSNEAKAVLHTILSMFSTDIAQIEANHSATRRVVTMKSVQSSRPNVERASAEWLCRGNFTRKSGLLGEADKKSPAKQSKKADKAPVTYGWAWKAFLNERLSERISREAMSRLSREFAALSDEESQRYEDLGNIAQAAAQRGLVALPKKPSRSASVQPAARDLAMLPAEAMVQTVEAELARIRQVCNTENREHKQALQARNAKRDSVEVDLSSFGPLMEECPALADSGRPVRTAHPLLDMHLPADDLVEAALGRGAKTGLRGRLCKAPSL</sequence>
<evidence type="ECO:0000313" key="2">
    <source>
        <dbReference type="EMBL" id="OLP76527.1"/>
    </source>
</evidence>
<dbReference type="AlphaFoldDB" id="A0A1Q9C0T8"/>
<organism evidence="2 3">
    <name type="scientific">Symbiodinium microadriaticum</name>
    <name type="common">Dinoflagellate</name>
    <name type="synonym">Zooxanthella microadriatica</name>
    <dbReference type="NCBI Taxonomy" id="2951"/>
    <lineage>
        <taxon>Eukaryota</taxon>
        <taxon>Sar</taxon>
        <taxon>Alveolata</taxon>
        <taxon>Dinophyceae</taxon>
        <taxon>Suessiales</taxon>
        <taxon>Symbiodiniaceae</taxon>
        <taxon>Symbiodinium</taxon>
    </lineage>
</organism>
<dbReference type="OrthoDB" id="423810at2759"/>
<feature type="compositionally biased region" description="Basic and acidic residues" evidence="1">
    <location>
        <begin position="712"/>
        <end position="721"/>
    </location>
</feature>